<dbReference type="RefSeq" id="WP_148065205.1">
    <property type="nucleotide sequence ID" value="NZ_VRYZ01000007.1"/>
</dbReference>
<reference evidence="3 4" key="1">
    <citation type="submission" date="2019-08" db="EMBL/GenBank/DDBJ databases">
        <title>Parahaliea maris sp. nov., isolated from the surface seawater.</title>
        <authorList>
            <person name="Liu Y."/>
        </authorList>
    </citation>
    <scope>NUCLEOTIDE SEQUENCE [LARGE SCALE GENOMIC DNA]</scope>
    <source>
        <strain evidence="3 4">S2-26</strain>
    </source>
</reference>
<keyword evidence="1" id="KW-0812">Transmembrane</keyword>
<dbReference type="Proteomes" id="UP000321933">
    <property type="component" value="Unassembled WGS sequence"/>
</dbReference>
<dbReference type="EMBL" id="VRYZ01000007">
    <property type="protein sequence ID" value="TXS89943.1"/>
    <property type="molecule type" value="Genomic_DNA"/>
</dbReference>
<proteinExistence type="predicted"/>
<sequence>MRPVGKRHGVYEQGVALVVSLLFLLVVTIISITAANNSSLGLKISANLQDGYQSFQAAEAGIYAALGLANGAKDPFNRRQVVLEPFDGVSPHPLRNVIDPNSPSVDVDVFLIAFGRDCPRAASDRGGSSVGTFDCDYYRVTSRHEVVERARTQVELGVVKTVVGESG</sequence>
<evidence type="ECO:0000256" key="1">
    <source>
        <dbReference type="SAM" id="Phobius"/>
    </source>
</evidence>
<dbReference type="Pfam" id="PF14341">
    <property type="entry name" value="PilX_N"/>
    <property type="match status" value="1"/>
</dbReference>
<name>A0A5C8ZN70_9GAMM</name>
<keyword evidence="1" id="KW-0472">Membrane</keyword>
<feature type="transmembrane region" description="Helical" evidence="1">
    <location>
        <begin position="15"/>
        <end position="35"/>
    </location>
</feature>
<evidence type="ECO:0000313" key="3">
    <source>
        <dbReference type="EMBL" id="TXS89943.1"/>
    </source>
</evidence>
<dbReference type="InterPro" id="IPR025746">
    <property type="entry name" value="PilX_N_dom"/>
</dbReference>
<feature type="domain" description="Type 4 fimbrial biogenesis protein PilX N-terminal" evidence="2">
    <location>
        <begin position="13"/>
        <end position="62"/>
    </location>
</feature>
<dbReference type="AlphaFoldDB" id="A0A5C8ZN70"/>
<protein>
    <recommendedName>
        <fullName evidence="2">Type 4 fimbrial biogenesis protein PilX N-terminal domain-containing protein</fullName>
    </recommendedName>
</protein>
<gene>
    <name evidence="3" type="ORF">FVW59_15125</name>
</gene>
<keyword evidence="4" id="KW-1185">Reference proteome</keyword>
<keyword evidence="1" id="KW-1133">Transmembrane helix</keyword>
<organism evidence="3 4">
    <name type="scientific">Parahaliea aestuarii</name>
    <dbReference type="NCBI Taxonomy" id="1852021"/>
    <lineage>
        <taxon>Bacteria</taxon>
        <taxon>Pseudomonadati</taxon>
        <taxon>Pseudomonadota</taxon>
        <taxon>Gammaproteobacteria</taxon>
        <taxon>Cellvibrionales</taxon>
        <taxon>Halieaceae</taxon>
        <taxon>Parahaliea</taxon>
    </lineage>
</organism>
<comment type="caution">
    <text evidence="3">The sequence shown here is derived from an EMBL/GenBank/DDBJ whole genome shotgun (WGS) entry which is preliminary data.</text>
</comment>
<evidence type="ECO:0000313" key="4">
    <source>
        <dbReference type="Proteomes" id="UP000321933"/>
    </source>
</evidence>
<evidence type="ECO:0000259" key="2">
    <source>
        <dbReference type="Pfam" id="PF14341"/>
    </source>
</evidence>
<dbReference type="OrthoDB" id="5738825at2"/>
<accession>A0A5C8ZN70</accession>